<evidence type="ECO:0000256" key="6">
    <source>
        <dbReference type="ARBA" id="ARBA00012865"/>
    </source>
</evidence>
<evidence type="ECO:0000256" key="5">
    <source>
        <dbReference type="ARBA" id="ARBA00011245"/>
    </source>
</evidence>
<comment type="catalytic activity">
    <reaction evidence="1">
        <text>a beta-lactam + H2O = a substituted beta-amino acid</text>
        <dbReference type="Rhea" id="RHEA:20401"/>
        <dbReference type="ChEBI" id="CHEBI:15377"/>
        <dbReference type="ChEBI" id="CHEBI:35627"/>
        <dbReference type="ChEBI" id="CHEBI:140347"/>
        <dbReference type="EC" id="3.5.2.6"/>
    </reaction>
</comment>
<evidence type="ECO:0000313" key="16">
    <source>
        <dbReference type="Proteomes" id="UP000603317"/>
    </source>
</evidence>
<gene>
    <name evidence="15" type="primary">bla</name>
    <name evidence="15" type="ORF">GCM10010923_08750</name>
</gene>
<evidence type="ECO:0000256" key="13">
    <source>
        <dbReference type="SAM" id="SignalP"/>
    </source>
</evidence>
<proteinExistence type="inferred from homology"/>
<dbReference type="InterPro" id="IPR058199">
    <property type="entry name" value="BlaB//VIM/IMP-1"/>
</dbReference>
<evidence type="ECO:0000256" key="3">
    <source>
        <dbReference type="ARBA" id="ARBA00004418"/>
    </source>
</evidence>
<dbReference type="SMART" id="SM00849">
    <property type="entry name" value="Lactamase_B"/>
    <property type="match status" value="1"/>
</dbReference>
<dbReference type="InterPro" id="IPR001279">
    <property type="entry name" value="Metallo-B-lactamas"/>
</dbReference>
<evidence type="ECO:0000259" key="14">
    <source>
        <dbReference type="SMART" id="SM00849"/>
    </source>
</evidence>
<evidence type="ECO:0000313" key="15">
    <source>
        <dbReference type="EMBL" id="GGA02234.1"/>
    </source>
</evidence>
<reference evidence="16" key="1">
    <citation type="journal article" date="2019" name="Int. J. Syst. Evol. Microbiol.">
        <title>The Global Catalogue of Microorganisms (GCM) 10K type strain sequencing project: providing services to taxonomists for standard genome sequencing and annotation.</title>
        <authorList>
            <consortium name="The Broad Institute Genomics Platform"/>
            <consortium name="The Broad Institute Genome Sequencing Center for Infectious Disease"/>
            <person name="Wu L."/>
            <person name="Ma J."/>
        </authorList>
    </citation>
    <scope>NUCLEOTIDE SEQUENCE [LARGE SCALE GENOMIC DNA]</scope>
    <source>
        <strain evidence="16">CGMCC 1.15297</strain>
    </source>
</reference>
<feature type="signal peptide" evidence="13">
    <location>
        <begin position="1"/>
        <end position="20"/>
    </location>
</feature>
<dbReference type="NCBIfam" id="NF033088">
    <property type="entry name" value="bla_subclass_B1"/>
    <property type="match status" value="1"/>
</dbReference>
<keyword evidence="9" id="KW-0574">Periplasm</keyword>
<evidence type="ECO:0000256" key="9">
    <source>
        <dbReference type="ARBA" id="ARBA00022764"/>
    </source>
</evidence>
<dbReference type="PANTHER" id="PTHR42951:SF4">
    <property type="entry name" value="ACYL-COENZYME A THIOESTERASE MBLAC2"/>
    <property type="match status" value="1"/>
</dbReference>
<evidence type="ECO:0000256" key="11">
    <source>
        <dbReference type="ARBA" id="ARBA00022833"/>
    </source>
</evidence>
<dbReference type="PROSITE" id="PS51257">
    <property type="entry name" value="PROKAR_LIPOPROTEIN"/>
    <property type="match status" value="1"/>
</dbReference>
<dbReference type="PANTHER" id="PTHR42951">
    <property type="entry name" value="METALLO-BETA-LACTAMASE DOMAIN-CONTAINING"/>
    <property type="match status" value="1"/>
</dbReference>
<comment type="similarity">
    <text evidence="4">Belongs to the metallo-beta-lactamase superfamily. Class-B beta-lactamase family.</text>
</comment>
<evidence type="ECO:0000256" key="2">
    <source>
        <dbReference type="ARBA" id="ARBA00001947"/>
    </source>
</evidence>
<dbReference type="EC" id="3.5.2.6" evidence="6"/>
<dbReference type="InterPro" id="IPR050855">
    <property type="entry name" value="NDM-1-like"/>
</dbReference>
<keyword evidence="7" id="KW-0479">Metal-binding</keyword>
<keyword evidence="8 13" id="KW-0732">Signal</keyword>
<comment type="cofactor">
    <cofactor evidence="2">
        <name>Zn(2+)</name>
        <dbReference type="ChEBI" id="CHEBI:29105"/>
    </cofactor>
</comment>
<evidence type="ECO:0000256" key="4">
    <source>
        <dbReference type="ARBA" id="ARBA00005250"/>
    </source>
</evidence>
<evidence type="ECO:0000256" key="12">
    <source>
        <dbReference type="ARBA" id="ARBA00023251"/>
    </source>
</evidence>
<dbReference type="Gene3D" id="3.60.15.10">
    <property type="entry name" value="Ribonuclease Z/Hydroxyacylglutathione hydrolase-like"/>
    <property type="match status" value="1"/>
</dbReference>
<keyword evidence="11" id="KW-0862">Zinc</keyword>
<keyword evidence="10" id="KW-0378">Hydrolase</keyword>
<protein>
    <recommendedName>
        <fullName evidence="6">beta-lactamase</fullName>
        <ecNumber evidence="6">3.5.2.6</ecNumber>
    </recommendedName>
</protein>
<comment type="subcellular location">
    <subcellularLocation>
        <location evidence="3">Periplasm</location>
    </subcellularLocation>
</comment>
<feature type="chain" id="PRO_5045472373" description="beta-lactamase" evidence="13">
    <location>
        <begin position="21"/>
        <end position="262"/>
    </location>
</feature>
<evidence type="ECO:0000256" key="8">
    <source>
        <dbReference type="ARBA" id="ARBA00022729"/>
    </source>
</evidence>
<dbReference type="Pfam" id="PF00753">
    <property type="entry name" value="Lactamase_B"/>
    <property type="match status" value="1"/>
</dbReference>
<keyword evidence="12" id="KW-0046">Antibiotic resistance</keyword>
<name>A0ABQ1F8Y0_9SPHN</name>
<evidence type="ECO:0000256" key="10">
    <source>
        <dbReference type="ARBA" id="ARBA00022801"/>
    </source>
</evidence>
<dbReference type="EMBL" id="BMID01000001">
    <property type="protein sequence ID" value="GGA02234.1"/>
    <property type="molecule type" value="Genomic_DNA"/>
</dbReference>
<feature type="domain" description="Metallo-beta-lactamase" evidence="14">
    <location>
        <begin position="66"/>
        <end position="241"/>
    </location>
</feature>
<comment type="subunit">
    <text evidence="5">Monomer.</text>
</comment>
<keyword evidence="16" id="KW-1185">Reference proteome</keyword>
<organism evidence="15 16">
    <name type="scientific">Blastomonas marina</name>
    <dbReference type="NCBI Taxonomy" id="1867408"/>
    <lineage>
        <taxon>Bacteria</taxon>
        <taxon>Pseudomonadati</taxon>
        <taxon>Pseudomonadota</taxon>
        <taxon>Alphaproteobacteria</taxon>
        <taxon>Sphingomonadales</taxon>
        <taxon>Sphingomonadaceae</taxon>
        <taxon>Blastomonas</taxon>
    </lineage>
</organism>
<comment type="caution">
    <text evidence="15">The sequence shown here is derived from an EMBL/GenBank/DDBJ whole genome shotgun (WGS) entry which is preliminary data.</text>
</comment>
<dbReference type="InterPro" id="IPR036866">
    <property type="entry name" value="RibonucZ/Hydroxyglut_hydro"/>
</dbReference>
<dbReference type="SUPFAM" id="SSF56281">
    <property type="entry name" value="Metallo-hydrolase/oxidoreductase"/>
    <property type="match status" value="1"/>
</dbReference>
<sequence length="262" mass="28022">MKRFAALAALLALSSCISMPKDEYRVTESRQIEERVEFGEIVLSRITNDVWMHTSYLDLPGTGPIASNGMIVLRDDDAVLVDTAWTEPQTEDILRYAAAVLDRPVRAAVITHFHQDKMGGIGALHRAGVETWAHALTNELAPTVDFEPARNTIDFGADGFATGPATAALGPIKLFYPGPGHTSDNITVQPEPGVAFGGCLIKGAGARSLGNLADADVANYAAAARRFGAAFPAASTILMSHSAPEGREAIRHTIRMAEDARR</sequence>
<evidence type="ECO:0000256" key="7">
    <source>
        <dbReference type="ARBA" id="ARBA00022723"/>
    </source>
</evidence>
<accession>A0ABQ1F8Y0</accession>
<evidence type="ECO:0000256" key="1">
    <source>
        <dbReference type="ARBA" id="ARBA00001526"/>
    </source>
</evidence>
<dbReference type="Proteomes" id="UP000603317">
    <property type="component" value="Unassembled WGS sequence"/>
</dbReference>